<protein>
    <submittedName>
        <fullName evidence="2">Uncharacterized protein</fullName>
    </submittedName>
</protein>
<dbReference type="Gramene" id="OMO58870">
    <property type="protein sequence ID" value="OMO58870"/>
    <property type="gene ID" value="CCACVL1_25297"/>
</dbReference>
<dbReference type="Proteomes" id="UP000188268">
    <property type="component" value="Unassembled WGS sequence"/>
</dbReference>
<dbReference type="AlphaFoldDB" id="A0A1R3GLH5"/>
<reference evidence="2 3" key="1">
    <citation type="submission" date="2013-09" db="EMBL/GenBank/DDBJ databases">
        <title>Corchorus capsularis genome sequencing.</title>
        <authorList>
            <person name="Alam M."/>
            <person name="Haque M.S."/>
            <person name="Islam M.S."/>
            <person name="Emdad E.M."/>
            <person name="Islam M.M."/>
            <person name="Ahmed B."/>
            <person name="Halim A."/>
            <person name="Hossen Q.M.M."/>
            <person name="Hossain M.Z."/>
            <person name="Ahmed R."/>
            <person name="Khan M.M."/>
            <person name="Islam R."/>
            <person name="Rashid M.M."/>
            <person name="Khan S.A."/>
            <person name="Rahman M.S."/>
            <person name="Alam M."/>
        </authorList>
    </citation>
    <scope>NUCLEOTIDE SEQUENCE [LARGE SCALE GENOMIC DNA]</scope>
    <source>
        <strain evidence="3">cv. CVL-1</strain>
        <tissue evidence="2">Whole seedling</tissue>
    </source>
</reference>
<organism evidence="2 3">
    <name type="scientific">Corchorus capsularis</name>
    <name type="common">Jute</name>
    <dbReference type="NCBI Taxonomy" id="210143"/>
    <lineage>
        <taxon>Eukaryota</taxon>
        <taxon>Viridiplantae</taxon>
        <taxon>Streptophyta</taxon>
        <taxon>Embryophyta</taxon>
        <taxon>Tracheophyta</taxon>
        <taxon>Spermatophyta</taxon>
        <taxon>Magnoliopsida</taxon>
        <taxon>eudicotyledons</taxon>
        <taxon>Gunneridae</taxon>
        <taxon>Pentapetalae</taxon>
        <taxon>rosids</taxon>
        <taxon>malvids</taxon>
        <taxon>Malvales</taxon>
        <taxon>Malvaceae</taxon>
        <taxon>Grewioideae</taxon>
        <taxon>Apeibeae</taxon>
        <taxon>Corchorus</taxon>
    </lineage>
</organism>
<gene>
    <name evidence="2" type="ORF">CCACVL1_25297</name>
</gene>
<evidence type="ECO:0000256" key="1">
    <source>
        <dbReference type="SAM" id="MobiDB-lite"/>
    </source>
</evidence>
<evidence type="ECO:0000313" key="3">
    <source>
        <dbReference type="Proteomes" id="UP000188268"/>
    </source>
</evidence>
<comment type="caution">
    <text evidence="2">The sequence shown here is derived from an EMBL/GenBank/DDBJ whole genome shotgun (WGS) entry which is preliminary data.</text>
</comment>
<evidence type="ECO:0000313" key="2">
    <source>
        <dbReference type="EMBL" id="OMO58870.1"/>
    </source>
</evidence>
<keyword evidence="3" id="KW-1185">Reference proteome</keyword>
<sequence>MATSMEGRKPATPPVKPNGAMTPNAAA</sequence>
<feature type="region of interest" description="Disordered" evidence="1">
    <location>
        <begin position="1"/>
        <end position="27"/>
    </location>
</feature>
<name>A0A1R3GLH5_COCAP</name>
<proteinExistence type="predicted"/>
<accession>A0A1R3GLH5</accession>
<dbReference type="EMBL" id="AWWV01014078">
    <property type="protein sequence ID" value="OMO58870.1"/>
    <property type="molecule type" value="Genomic_DNA"/>
</dbReference>